<gene>
    <name evidence="2" type="ORF">DXA38_10980</name>
</gene>
<dbReference type="RefSeq" id="WP_117443234.1">
    <property type="nucleotide sequence ID" value="NZ_QVEV01000014.1"/>
</dbReference>
<proteinExistence type="predicted"/>
<evidence type="ECO:0000313" key="3">
    <source>
        <dbReference type="Proteomes" id="UP000260025"/>
    </source>
</evidence>
<evidence type="ECO:0000256" key="1">
    <source>
        <dbReference type="SAM" id="Coils"/>
    </source>
</evidence>
<feature type="coiled-coil region" evidence="1">
    <location>
        <begin position="18"/>
        <end position="52"/>
    </location>
</feature>
<reference evidence="2 3" key="1">
    <citation type="submission" date="2018-08" db="EMBL/GenBank/DDBJ databases">
        <title>A genome reference for cultivated species of the human gut microbiota.</title>
        <authorList>
            <person name="Zou Y."/>
            <person name="Xue W."/>
            <person name="Luo G."/>
        </authorList>
    </citation>
    <scope>NUCLEOTIDE SEQUENCE [LARGE SCALE GENOMIC DNA]</scope>
    <source>
        <strain evidence="2 3">OF01-2LB</strain>
    </source>
</reference>
<comment type="caution">
    <text evidence="2">The sequence shown here is derived from an EMBL/GenBank/DDBJ whole genome shotgun (WGS) entry which is preliminary data.</text>
</comment>
<protein>
    <submittedName>
        <fullName evidence="2">Uncharacterized protein</fullName>
    </submittedName>
</protein>
<organism evidence="2 3">
    <name type="scientific">Clostridium innocuum</name>
    <dbReference type="NCBI Taxonomy" id="1522"/>
    <lineage>
        <taxon>Bacteria</taxon>
        <taxon>Bacillati</taxon>
        <taxon>Bacillota</taxon>
        <taxon>Clostridia</taxon>
        <taxon>Eubacteriales</taxon>
        <taxon>Clostridiaceae</taxon>
        <taxon>Clostridium</taxon>
    </lineage>
</organism>
<dbReference type="OrthoDB" id="3173587at2"/>
<dbReference type="AlphaFoldDB" id="A0A3E2VVW9"/>
<evidence type="ECO:0000313" key="2">
    <source>
        <dbReference type="EMBL" id="RGC15378.1"/>
    </source>
</evidence>
<dbReference type="EMBL" id="QVEV01000014">
    <property type="protein sequence ID" value="RGC15378.1"/>
    <property type="molecule type" value="Genomic_DNA"/>
</dbReference>
<dbReference type="InterPro" id="IPR045751">
    <property type="entry name" value="DUF6179"/>
</dbReference>
<dbReference type="Proteomes" id="UP000260025">
    <property type="component" value="Unassembled WGS sequence"/>
</dbReference>
<dbReference type="Pfam" id="PF19677">
    <property type="entry name" value="DUF6179"/>
    <property type="match status" value="1"/>
</dbReference>
<accession>A0A3E2VVW9</accession>
<keyword evidence="1" id="KW-0175">Coiled coil</keyword>
<sequence length="451" mass="53410">MAYTVGKQRPSGSLYVWLQRAQEAGEISERRKDDLLKQCQRLAQELVRLINHNQSTSLSSADHKRILNTISYVVLQGLEQRDALVLQELEIDAGFERGLLVLQEKEQQTRNLLHQLRRNRLPFSNERYSSLLDEQIPHYLEQLNTYEGILYYSHTEEDLDYPLLDGIPLFHDMYHLHGMDLVLYYMERFALEHTFCEYFREELPEFIRRYEQQKGVTVEYLGLNLCELLWYQCFASLTLFQQPSLLLAEQDVERLRALLQHRSIKDAVHRVNQALEASMGTSVADYLTLFEEQLQAQLQAFVDAEHALLVYEEAVDDCFVLELTQGRDEETFLELLEEVEQYSCLQDKIQYLRNREISAYDLIDLLENAVFMNEEYDAYYEQLSLEETAVLLKLLHPAGGNFHEEWRLDNAELAEIEQGQEWQYRFIDHIRHRSQEERERLCGLLNKLRIR</sequence>
<name>A0A3E2VVW9_CLOIN</name>